<keyword evidence="3" id="KW-1185">Reference proteome</keyword>
<dbReference type="GeneID" id="25917075"/>
<protein>
    <submittedName>
        <fullName evidence="2">Uncharacterized protein</fullName>
    </submittedName>
</protein>
<dbReference type="RefSeq" id="XP_014144800.1">
    <property type="nucleotide sequence ID" value="XM_014289325.1"/>
</dbReference>
<organism evidence="2 3">
    <name type="scientific">Sphaeroforma arctica JP610</name>
    <dbReference type="NCBI Taxonomy" id="667725"/>
    <lineage>
        <taxon>Eukaryota</taxon>
        <taxon>Ichthyosporea</taxon>
        <taxon>Ichthyophonida</taxon>
        <taxon>Sphaeroforma</taxon>
    </lineage>
</organism>
<proteinExistence type="predicted"/>
<reference evidence="2 3" key="1">
    <citation type="submission" date="2011-02" db="EMBL/GenBank/DDBJ databases">
        <title>The Genome Sequence of Sphaeroforma arctica JP610.</title>
        <authorList>
            <consortium name="The Broad Institute Genome Sequencing Platform"/>
            <person name="Russ C."/>
            <person name="Cuomo C."/>
            <person name="Young S.K."/>
            <person name="Zeng Q."/>
            <person name="Gargeya S."/>
            <person name="Alvarado L."/>
            <person name="Berlin A."/>
            <person name="Chapman S.B."/>
            <person name="Chen Z."/>
            <person name="Freedman E."/>
            <person name="Gellesch M."/>
            <person name="Goldberg J."/>
            <person name="Griggs A."/>
            <person name="Gujja S."/>
            <person name="Heilman E."/>
            <person name="Heiman D."/>
            <person name="Howarth C."/>
            <person name="Mehta T."/>
            <person name="Neiman D."/>
            <person name="Pearson M."/>
            <person name="Roberts A."/>
            <person name="Saif S."/>
            <person name="Shea T."/>
            <person name="Shenoy N."/>
            <person name="Sisk P."/>
            <person name="Stolte C."/>
            <person name="Sykes S."/>
            <person name="White J."/>
            <person name="Yandava C."/>
            <person name="Burger G."/>
            <person name="Gray M.W."/>
            <person name="Holland P.W.H."/>
            <person name="King N."/>
            <person name="Lang F.B.F."/>
            <person name="Roger A.J."/>
            <person name="Ruiz-Trillo I."/>
            <person name="Haas B."/>
            <person name="Nusbaum C."/>
            <person name="Birren B."/>
        </authorList>
    </citation>
    <scope>NUCLEOTIDE SEQUENCE [LARGE SCALE GENOMIC DNA]</scope>
    <source>
        <strain evidence="2 3">JP610</strain>
    </source>
</reference>
<gene>
    <name evidence="2" type="ORF">SARC_16571</name>
</gene>
<feature type="region of interest" description="Disordered" evidence="1">
    <location>
        <begin position="1"/>
        <end position="24"/>
    </location>
</feature>
<feature type="non-terminal residue" evidence="2">
    <location>
        <position position="50"/>
    </location>
</feature>
<evidence type="ECO:0000313" key="3">
    <source>
        <dbReference type="Proteomes" id="UP000054560"/>
    </source>
</evidence>
<dbReference type="AlphaFoldDB" id="A0A0L0F3Z5"/>
<accession>A0A0L0F3Z5</accession>
<dbReference type="Proteomes" id="UP000054560">
    <property type="component" value="Unassembled WGS sequence"/>
</dbReference>
<dbReference type="EMBL" id="KQ249994">
    <property type="protein sequence ID" value="KNC70898.1"/>
    <property type="molecule type" value="Genomic_DNA"/>
</dbReference>
<evidence type="ECO:0000256" key="1">
    <source>
        <dbReference type="SAM" id="MobiDB-lite"/>
    </source>
</evidence>
<sequence length="50" mass="5521">MSFDDPVAAANDTSKRAKGFSAQQKVKPKYVAKLESLLDIAIRELVQNID</sequence>
<evidence type="ECO:0000313" key="2">
    <source>
        <dbReference type="EMBL" id="KNC70898.1"/>
    </source>
</evidence>
<name>A0A0L0F3Z5_9EUKA</name>